<dbReference type="Pfam" id="PF21787">
    <property type="entry name" value="TNP-like_RNaseH_N"/>
    <property type="match status" value="1"/>
</dbReference>
<keyword evidence="1" id="KW-0812">Transmembrane</keyword>
<dbReference type="EMBL" id="GEDC01015757">
    <property type="protein sequence ID" value="JAS21541.1"/>
    <property type="molecule type" value="Transcribed_RNA"/>
</dbReference>
<proteinExistence type="predicted"/>
<name>A0A1B6D779_9HEMI</name>
<keyword evidence="1" id="KW-0472">Membrane</keyword>
<dbReference type="AlphaFoldDB" id="A0A1B6D779"/>
<accession>A0A1B6D779</accession>
<evidence type="ECO:0000259" key="2">
    <source>
        <dbReference type="Pfam" id="PF21787"/>
    </source>
</evidence>
<feature type="domain" description="Transposable element P transposase-like RNase H" evidence="2">
    <location>
        <begin position="20"/>
        <end position="84"/>
    </location>
</feature>
<evidence type="ECO:0000313" key="3">
    <source>
        <dbReference type="EMBL" id="JAS21541.1"/>
    </source>
</evidence>
<sequence length="108" mass="12466">MKVKSDLCYDVVQDVIRGPHTNVQVFVIRSLVGKWKQPIYYGFDKPVSKKLFFTAIEMIESAGFRVRPFVCDKGPSNQKLFSKLNKFVILRALLVNTIYGHFVMFLTC</sequence>
<gene>
    <name evidence="3" type="ORF">g.39807</name>
</gene>
<protein>
    <recommendedName>
        <fullName evidence="2">Transposable element P transposase-like RNase H domain-containing protein</fullName>
    </recommendedName>
</protein>
<organism evidence="3">
    <name type="scientific">Clastoptera arizonana</name>
    <name type="common">Arizona spittle bug</name>
    <dbReference type="NCBI Taxonomy" id="38151"/>
    <lineage>
        <taxon>Eukaryota</taxon>
        <taxon>Metazoa</taxon>
        <taxon>Ecdysozoa</taxon>
        <taxon>Arthropoda</taxon>
        <taxon>Hexapoda</taxon>
        <taxon>Insecta</taxon>
        <taxon>Pterygota</taxon>
        <taxon>Neoptera</taxon>
        <taxon>Paraneoptera</taxon>
        <taxon>Hemiptera</taxon>
        <taxon>Auchenorrhyncha</taxon>
        <taxon>Cercopoidea</taxon>
        <taxon>Clastopteridae</taxon>
        <taxon>Clastoptera</taxon>
    </lineage>
</organism>
<reference evidence="3" key="1">
    <citation type="submission" date="2015-12" db="EMBL/GenBank/DDBJ databases">
        <title>De novo transcriptome assembly of four potential Pierce s Disease insect vectors from Arizona vineyards.</title>
        <authorList>
            <person name="Tassone E.E."/>
        </authorList>
    </citation>
    <scope>NUCLEOTIDE SEQUENCE</scope>
</reference>
<keyword evidence="1" id="KW-1133">Transmembrane helix</keyword>
<evidence type="ECO:0000256" key="1">
    <source>
        <dbReference type="SAM" id="Phobius"/>
    </source>
</evidence>
<dbReference type="InterPro" id="IPR048365">
    <property type="entry name" value="TNP-like_RNaseH_N"/>
</dbReference>
<feature type="transmembrane region" description="Helical" evidence="1">
    <location>
        <begin position="88"/>
        <end position="107"/>
    </location>
</feature>